<protein>
    <submittedName>
        <fullName evidence="1">Uncharacterized protein</fullName>
    </submittedName>
</protein>
<gene>
    <name evidence="1" type="ORF">C8N34_102251</name>
</gene>
<dbReference type="Proteomes" id="UP000244224">
    <property type="component" value="Unassembled WGS sequence"/>
</dbReference>
<dbReference type="AlphaFoldDB" id="A0A2T6B8R5"/>
<name>A0A2T6B8R5_9RHOB</name>
<evidence type="ECO:0000313" key="2">
    <source>
        <dbReference type="Proteomes" id="UP000244224"/>
    </source>
</evidence>
<sequence>MRTMREWRDLIRDAKVEAAGEEGPFGLALARRLDGLALELMRSRPDLREMSLDEWLVEHMGALPTETRKIGEAILAAYDEDPGTGENPTP</sequence>
<proteinExistence type="predicted"/>
<comment type="caution">
    <text evidence="1">The sequence shown here is derived from an EMBL/GenBank/DDBJ whole genome shotgun (WGS) entry which is preliminary data.</text>
</comment>
<reference evidence="1 2" key="1">
    <citation type="submission" date="2018-04" db="EMBL/GenBank/DDBJ databases">
        <title>Genomic Encyclopedia of Archaeal and Bacterial Type Strains, Phase II (KMG-II): from individual species to whole genera.</title>
        <authorList>
            <person name="Goeker M."/>
        </authorList>
    </citation>
    <scope>NUCLEOTIDE SEQUENCE [LARGE SCALE GENOMIC DNA]</scope>
    <source>
        <strain evidence="1 2">DSM 21823</strain>
    </source>
</reference>
<dbReference type="EMBL" id="QBKP01000002">
    <property type="protein sequence ID" value="PTX52471.1"/>
    <property type="molecule type" value="Genomic_DNA"/>
</dbReference>
<organism evidence="1 2">
    <name type="scientific">Gemmobacter caeni</name>
    <dbReference type="NCBI Taxonomy" id="589035"/>
    <lineage>
        <taxon>Bacteria</taxon>
        <taxon>Pseudomonadati</taxon>
        <taxon>Pseudomonadota</taxon>
        <taxon>Alphaproteobacteria</taxon>
        <taxon>Rhodobacterales</taxon>
        <taxon>Paracoccaceae</taxon>
        <taxon>Gemmobacter</taxon>
    </lineage>
</organism>
<dbReference type="RefSeq" id="WP_108127892.1">
    <property type="nucleotide sequence ID" value="NZ_QBKP01000002.1"/>
</dbReference>
<evidence type="ECO:0000313" key="1">
    <source>
        <dbReference type="EMBL" id="PTX52471.1"/>
    </source>
</evidence>
<keyword evidence="2" id="KW-1185">Reference proteome</keyword>
<accession>A0A2T6B8R5</accession>